<feature type="compositionally biased region" description="Polar residues" evidence="1">
    <location>
        <begin position="405"/>
        <end position="416"/>
    </location>
</feature>
<name>A0A066WHT6_TILAU</name>
<feature type="compositionally biased region" description="Low complexity" evidence="1">
    <location>
        <begin position="584"/>
        <end position="596"/>
    </location>
</feature>
<dbReference type="STRING" id="1037660.A0A066WHT6"/>
<feature type="region of interest" description="Disordered" evidence="1">
    <location>
        <begin position="842"/>
        <end position="872"/>
    </location>
</feature>
<feature type="region of interest" description="Disordered" evidence="1">
    <location>
        <begin position="338"/>
        <end position="373"/>
    </location>
</feature>
<dbReference type="HOGENOM" id="CLU_272041_0_0_1"/>
<accession>A0A066WHT6</accession>
<feature type="compositionally biased region" description="Low complexity" evidence="1">
    <location>
        <begin position="346"/>
        <end position="363"/>
    </location>
</feature>
<feature type="compositionally biased region" description="Polar residues" evidence="1">
    <location>
        <begin position="156"/>
        <end position="183"/>
    </location>
</feature>
<feature type="region of interest" description="Disordered" evidence="1">
    <location>
        <begin position="110"/>
        <end position="225"/>
    </location>
</feature>
<evidence type="ECO:0000313" key="2">
    <source>
        <dbReference type="EMBL" id="KDN53336.1"/>
    </source>
</evidence>
<evidence type="ECO:0000256" key="1">
    <source>
        <dbReference type="SAM" id="MobiDB-lite"/>
    </source>
</evidence>
<feature type="compositionally biased region" description="Low complexity" evidence="1">
    <location>
        <begin position="242"/>
        <end position="263"/>
    </location>
</feature>
<gene>
    <name evidence="2" type="ORF">K437DRAFT_68752</name>
</gene>
<dbReference type="GeneID" id="25267715"/>
<feature type="region of interest" description="Disordered" evidence="1">
    <location>
        <begin position="17"/>
        <end position="66"/>
    </location>
</feature>
<protein>
    <submittedName>
        <fullName evidence="2">Uncharacterized protein</fullName>
    </submittedName>
</protein>
<feature type="compositionally biased region" description="Low complexity" evidence="1">
    <location>
        <begin position="1065"/>
        <end position="1087"/>
    </location>
</feature>
<organism evidence="2 3">
    <name type="scientific">Tilletiaria anomala (strain ATCC 24038 / CBS 436.72 / UBC 951)</name>
    <dbReference type="NCBI Taxonomy" id="1037660"/>
    <lineage>
        <taxon>Eukaryota</taxon>
        <taxon>Fungi</taxon>
        <taxon>Dikarya</taxon>
        <taxon>Basidiomycota</taxon>
        <taxon>Ustilaginomycotina</taxon>
        <taxon>Exobasidiomycetes</taxon>
        <taxon>Georgefischeriales</taxon>
        <taxon>Tilletiariaceae</taxon>
        <taxon>Tilletiaria</taxon>
    </lineage>
</organism>
<feature type="compositionally biased region" description="Polar residues" evidence="1">
    <location>
        <begin position="198"/>
        <end position="225"/>
    </location>
</feature>
<dbReference type="Proteomes" id="UP000027361">
    <property type="component" value="Unassembled WGS sequence"/>
</dbReference>
<proteinExistence type="predicted"/>
<feature type="compositionally biased region" description="Low complexity" evidence="1">
    <location>
        <begin position="115"/>
        <end position="135"/>
    </location>
</feature>
<feature type="compositionally biased region" description="Low complexity" evidence="1">
    <location>
        <begin position="28"/>
        <end position="63"/>
    </location>
</feature>
<feature type="region of interest" description="Disordered" evidence="1">
    <location>
        <begin position="400"/>
        <end position="435"/>
    </location>
</feature>
<feature type="region of interest" description="Disordered" evidence="1">
    <location>
        <begin position="584"/>
        <end position="622"/>
    </location>
</feature>
<feature type="region of interest" description="Disordered" evidence="1">
    <location>
        <begin position="1134"/>
        <end position="1154"/>
    </location>
</feature>
<feature type="region of interest" description="Disordered" evidence="1">
    <location>
        <begin position="1018"/>
        <end position="1111"/>
    </location>
</feature>
<dbReference type="OMA" id="AYRRTSH"/>
<evidence type="ECO:0000313" key="3">
    <source>
        <dbReference type="Proteomes" id="UP000027361"/>
    </source>
</evidence>
<feature type="region of interest" description="Disordered" evidence="1">
    <location>
        <begin position="912"/>
        <end position="935"/>
    </location>
</feature>
<dbReference type="EMBL" id="JMSN01000002">
    <property type="protein sequence ID" value="KDN53336.1"/>
    <property type="molecule type" value="Genomic_DNA"/>
</dbReference>
<feature type="compositionally biased region" description="Polar residues" evidence="1">
    <location>
        <begin position="271"/>
        <end position="281"/>
    </location>
</feature>
<dbReference type="AlphaFoldDB" id="A0A066WHT6"/>
<reference evidence="2 3" key="1">
    <citation type="submission" date="2014-05" db="EMBL/GenBank/DDBJ databases">
        <title>Draft genome sequence of a rare smut relative, Tilletiaria anomala UBC 951.</title>
        <authorList>
            <consortium name="DOE Joint Genome Institute"/>
            <person name="Toome M."/>
            <person name="Kuo A."/>
            <person name="Henrissat B."/>
            <person name="Lipzen A."/>
            <person name="Tritt A."/>
            <person name="Yoshinaga Y."/>
            <person name="Zane M."/>
            <person name="Barry K."/>
            <person name="Grigoriev I.V."/>
            <person name="Spatafora J.W."/>
            <person name="Aimea M.C."/>
        </authorList>
    </citation>
    <scope>NUCLEOTIDE SEQUENCE [LARGE SCALE GENOMIC DNA]</scope>
    <source>
        <strain evidence="2 3">UBC 951</strain>
    </source>
</reference>
<sequence length="1189" mass="122388">MTYRGDLPQSRHAIVTAAADAGNSPRPAATSTVSSKTRTTRAVSSQQQPAPRPSSRPVSSRAATQGVATTAARFVLGSRPRYHSATTTTTTAAAAASVVARNTTILKASEKEKAPVAPAAAVSRSSSTGTGTTPPARNPAESTPFASPSRRALSFTPRSSTQASSGTRESTTVRPRTAQQQKQSVSASPSPRLRPRSTGQTQTRQRVSATLSPRNVSAVSQGSPSIASAVRQTARLLPGLTQTSPQAAVSSASSSTNTSASQQRARERRLSQPTASTSHALSCTPIAPVTARSNGPAECPVKTTGSARLASDRSPKSGPVGARHSLLSSVPLKDIPAAAPDAVDNTSSSSASPSTTSVAAAAAREGSVERPGGLKARGAAMSQYVNSLPSSAAARKTTYLRKPSGQETMGSPLSRTVQRKASAEGADSPDSSRSFLDVRDAAPNVRSTQGATANNFDSSLLDAISTSIIDYGLSEDRAGTAAGSAQHEARHSATHMYHPVASRSAAAGRPALHLSDIRSGASLLAHQRDASPELSSKFSEFSSAAGTPEANPGMAAFIGPKPSFVSSSLSRELSSSSSSLARLASNNSDSLSSSDLGTGTRPSASAYSQSTPRRPEDLSVSVVSAHSPLSASMSGTMLDTFTPAASPRSFDRAGQIGIGELATPRLNLPPADKLPWNAERNSAVAAAGGGGAYAPTGLSESFSAPLLAEDAHRPSQLPIFRPQQDHTPALASAGLAESSSSMGAEAFRHARSTSHSLGGLGLRKAPNANKSLGELASGGRGRNDELPTLQSANPSLLSSFSSLSSLPRGFESNPAEFLAEFESFTSRKRERDSLLWQQQLLQPTPIDKPDSPAFSIDAVSDDESADADRGGSASFASTARTAKVAAAAAAAAARNSNASTIGDSAWSADEMGPFGSEQIATAPRRASPASAARKESARRVLADLSGGGVSESDRGSFDLNAAITDLLHEHDRIHSVRRTTGHVDDEEDSSDAGSTMRLPIANMWTQAAFAASKNEAVKVASDTRKRESTSTVTSVHSSRRASAKAKAAAPPTPSNRKASLESKRSSAASLHAAGSSSSQRASRGPAATSEAGERTSMPPTTPGYRRRTSTSSIAQSLLRGSMPPEAADEYQTLLSGTGRKSRGSGEITEGSASDALRKLDGIRPTTPRSIKDGTSLAIIAPGRKACALR</sequence>
<dbReference type="OrthoDB" id="9332038at2759"/>
<feature type="region of interest" description="Disordered" evidence="1">
    <location>
        <begin position="755"/>
        <end position="790"/>
    </location>
</feature>
<feature type="compositionally biased region" description="Polar residues" evidence="1">
    <location>
        <begin position="600"/>
        <end position="612"/>
    </location>
</feature>
<dbReference type="RefSeq" id="XP_013246175.1">
    <property type="nucleotide sequence ID" value="XM_013390721.1"/>
</dbReference>
<dbReference type="InParanoid" id="A0A066WHT6"/>
<keyword evidence="3" id="KW-1185">Reference proteome</keyword>
<comment type="caution">
    <text evidence="2">The sequence shown here is derived from an EMBL/GenBank/DDBJ whole genome shotgun (WGS) entry which is preliminary data.</text>
</comment>
<feature type="compositionally biased region" description="Low complexity" evidence="1">
    <location>
        <begin position="920"/>
        <end position="931"/>
    </location>
</feature>
<feature type="region of interest" description="Disordered" evidence="1">
    <location>
        <begin position="242"/>
        <end position="324"/>
    </location>
</feature>